<dbReference type="InterPro" id="IPR000719">
    <property type="entry name" value="Prot_kinase_dom"/>
</dbReference>
<dbReference type="GO" id="GO:0005524">
    <property type="term" value="F:ATP binding"/>
    <property type="evidence" value="ECO:0007669"/>
    <property type="project" value="UniProtKB-UniRule"/>
</dbReference>
<keyword evidence="2" id="KW-0808">Transferase</keyword>
<dbReference type="FunFam" id="3.30.200.20:FF:000266">
    <property type="entry name" value="probable serine/threonine-protein kinase RLCKVII"/>
    <property type="match status" value="1"/>
</dbReference>
<accession>A0A5N6QRU9</accession>
<dbReference type="OrthoDB" id="4062651at2759"/>
<comment type="subcellular location">
    <subcellularLocation>
        <location evidence="1">Cell membrane</location>
        <topology evidence="1">Lipid-anchor</topology>
    </subcellularLocation>
</comment>
<dbReference type="SUPFAM" id="SSF56112">
    <property type="entry name" value="Protein kinase-like (PK-like)"/>
    <property type="match status" value="1"/>
</dbReference>
<dbReference type="PANTHER" id="PTHR47985">
    <property type="entry name" value="OS07G0668900 PROTEIN"/>
    <property type="match status" value="1"/>
</dbReference>
<feature type="domain" description="Protein kinase" evidence="7">
    <location>
        <begin position="77"/>
        <end position="448"/>
    </location>
</feature>
<keyword evidence="5" id="KW-0067">ATP-binding</keyword>
<dbReference type="Pfam" id="PF07714">
    <property type="entry name" value="PK_Tyr_Ser-Thr"/>
    <property type="match status" value="1"/>
</dbReference>
<evidence type="ECO:0000259" key="7">
    <source>
        <dbReference type="PROSITE" id="PS50011"/>
    </source>
</evidence>
<dbReference type="PROSITE" id="PS50011">
    <property type="entry name" value="PROTEIN_KINASE_DOM"/>
    <property type="match status" value="1"/>
</dbReference>
<evidence type="ECO:0000256" key="1">
    <source>
        <dbReference type="ARBA" id="ARBA00004193"/>
    </source>
</evidence>
<dbReference type="Gene3D" id="3.30.200.20">
    <property type="entry name" value="Phosphorylase Kinase, domain 1"/>
    <property type="match status" value="1"/>
</dbReference>
<dbReference type="GO" id="GO:0005886">
    <property type="term" value="C:plasma membrane"/>
    <property type="evidence" value="ECO:0007669"/>
    <property type="project" value="UniProtKB-SubCell"/>
</dbReference>
<dbReference type="InterPro" id="IPR011009">
    <property type="entry name" value="Kinase-like_dom_sf"/>
</dbReference>
<sequence>MSCFSCFMLQRSKTTTSKRDHASPSDNEHNPCRFPEIKKQKATSETKTKEQTNQVQNGNIATHSFNFRELAVATNNFRQECLLGEGGFGRVYKGKLQASGQVVAVKQLDRNGLQGSKEFLGEVSALSILHHENLVNLVGYCADGDQRLLVYEYMSGGSLEDRLLVFSTFHPHVTWFIKPNNLFSSIKCYGRPHNTSFELITGRRAIDTTRPIEEQNLVAWAQSLFNDRKRFPDMVDPLLKNQFPEKDLEQAVAIAAMCLQEEEVVRPFMSDVVTTLSFLSVTPTENIPAPLSPPTTPLESNNCLDLHNQDNSHGTSDDEDSDILDDEGGINSDSEDEHPGSFVIEAKDSASSSSHESERDSWRHKGSFGSQEGISASSLSSHRSSEVTEKGIANGPKNSKRRSRKSGDNGSDFSSDNKSSRGSQNGNICVYLDHNNSRGSQDGSLYLS</sequence>
<keyword evidence="9" id="KW-1185">Reference proteome</keyword>
<feature type="binding site" evidence="5">
    <location>
        <position position="106"/>
    </location>
    <ligand>
        <name>ATP</name>
        <dbReference type="ChEBI" id="CHEBI:30616"/>
    </ligand>
</feature>
<reference evidence="8 9" key="1">
    <citation type="submission" date="2019-06" db="EMBL/GenBank/DDBJ databases">
        <title>A chromosomal-level reference genome of Carpinus fangiana (Coryloideae, Betulaceae).</title>
        <authorList>
            <person name="Yang X."/>
            <person name="Wang Z."/>
            <person name="Zhang L."/>
            <person name="Hao G."/>
            <person name="Liu J."/>
            <person name="Yang Y."/>
        </authorList>
    </citation>
    <scope>NUCLEOTIDE SEQUENCE [LARGE SCALE GENOMIC DNA]</scope>
    <source>
        <strain evidence="8">Cfa_2016G</strain>
        <tissue evidence="8">Leaf</tissue>
    </source>
</reference>
<keyword evidence="3" id="KW-0472">Membrane</keyword>
<evidence type="ECO:0000256" key="3">
    <source>
        <dbReference type="ARBA" id="ARBA00023136"/>
    </source>
</evidence>
<feature type="compositionally biased region" description="Basic and acidic residues" evidence="6">
    <location>
        <begin position="17"/>
        <end position="34"/>
    </location>
</feature>
<dbReference type="Proteomes" id="UP000327013">
    <property type="component" value="Chromosome 2"/>
</dbReference>
<evidence type="ECO:0000313" key="9">
    <source>
        <dbReference type="Proteomes" id="UP000327013"/>
    </source>
</evidence>
<feature type="compositionally biased region" description="Low complexity" evidence="6">
    <location>
        <begin position="408"/>
        <end position="423"/>
    </location>
</feature>
<dbReference type="EMBL" id="CM017322">
    <property type="protein sequence ID" value="KAE8009885.1"/>
    <property type="molecule type" value="Genomic_DNA"/>
</dbReference>
<dbReference type="AlphaFoldDB" id="A0A5N6QRU9"/>
<dbReference type="InterPro" id="IPR017441">
    <property type="entry name" value="Protein_kinase_ATP_BS"/>
</dbReference>
<evidence type="ECO:0000256" key="6">
    <source>
        <dbReference type="SAM" id="MobiDB-lite"/>
    </source>
</evidence>
<dbReference type="PANTHER" id="PTHR47985:SF32">
    <property type="entry name" value="RECEPTOR-LIKE KINASE LIP2"/>
    <property type="match status" value="1"/>
</dbReference>
<keyword evidence="2" id="KW-0418">Kinase</keyword>
<evidence type="ECO:0000256" key="4">
    <source>
        <dbReference type="ARBA" id="ARBA00023288"/>
    </source>
</evidence>
<protein>
    <recommendedName>
        <fullName evidence="7">Protein kinase domain-containing protein</fullName>
    </recommendedName>
</protein>
<evidence type="ECO:0000256" key="2">
    <source>
        <dbReference type="ARBA" id="ARBA00022527"/>
    </source>
</evidence>
<feature type="compositionally biased region" description="Acidic residues" evidence="6">
    <location>
        <begin position="317"/>
        <end position="336"/>
    </location>
</feature>
<dbReference type="PROSITE" id="PS00107">
    <property type="entry name" value="PROTEIN_KINASE_ATP"/>
    <property type="match status" value="1"/>
</dbReference>
<gene>
    <name evidence="8" type="ORF">FH972_006292</name>
</gene>
<feature type="region of interest" description="Disordered" evidence="6">
    <location>
        <begin position="15"/>
        <end position="34"/>
    </location>
</feature>
<feature type="region of interest" description="Disordered" evidence="6">
    <location>
        <begin position="285"/>
        <end position="448"/>
    </location>
</feature>
<feature type="compositionally biased region" description="Polar residues" evidence="6">
    <location>
        <begin position="437"/>
        <end position="448"/>
    </location>
</feature>
<dbReference type="GO" id="GO:0004674">
    <property type="term" value="F:protein serine/threonine kinase activity"/>
    <property type="evidence" value="ECO:0007669"/>
    <property type="project" value="UniProtKB-KW"/>
</dbReference>
<evidence type="ECO:0000313" key="8">
    <source>
        <dbReference type="EMBL" id="KAE8009885.1"/>
    </source>
</evidence>
<dbReference type="Gene3D" id="1.10.510.10">
    <property type="entry name" value="Transferase(Phosphotransferase) domain 1"/>
    <property type="match status" value="1"/>
</dbReference>
<organism evidence="8 9">
    <name type="scientific">Carpinus fangiana</name>
    <dbReference type="NCBI Taxonomy" id="176857"/>
    <lineage>
        <taxon>Eukaryota</taxon>
        <taxon>Viridiplantae</taxon>
        <taxon>Streptophyta</taxon>
        <taxon>Embryophyta</taxon>
        <taxon>Tracheophyta</taxon>
        <taxon>Spermatophyta</taxon>
        <taxon>Magnoliopsida</taxon>
        <taxon>eudicotyledons</taxon>
        <taxon>Gunneridae</taxon>
        <taxon>Pentapetalae</taxon>
        <taxon>rosids</taxon>
        <taxon>fabids</taxon>
        <taxon>Fagales</taxon>
        <taxon>Betulaceae</taxon>
        <taxon>Carpinus</taxon>
    </lineage>
</organism>
<name>A0A5N6QRU9_9ROSI</name>
<dbReference type="InterPro" id="IPR001245">
    <property type="entry name" value="Ser-Thr/Tyr_kinase_cat_dom"/>
</dbReference>
<keyword evidence="4" id="KW-0449">Lipoprotein</keyword>
<keyword evidence="5" id="KW-0547">Nucleotide-binding</keyword>
<proteinExistence type="predicted"/>
<evidence type="ECO:0000256" key="5">
    <source>
        <dbReference type="PROSITE-ProRule" id="PRU10141"/>
    </source>
</evidence>
<keyword evidence="2" id="KW-0723">Serine/threonine-protein kinase</keyword>
<feature type="compositionally biased region" description="Polar residues" evidence="6">
    <location>
        <begin position="297"/>
        <end position="314"/>
    </location>
</feature>